<comment type="caution">
    <text evidence="2">The sequence shown here is derived from an EMBL/GenBank/DDBJ whole genome shotgun (WGS) entry which is preliminary data.</text>
</comment>
<dbReference type="EMBL" id="JBBXMP010000391">
    <property type="protein sequence ID" value="KAL0057993.1"/>
    <property type="molecule type" value="Genomic_DNA"/>
</dbReference>
<gene>
    <name evidence="2" type="ORF">AAF712_015348</name>
</gene>
<feature type="region of interest" description="Disordered" evidence="1">
    <location>
        <begin position="1"/>
        <end position="33"/>
    </location>
</feature>
<sequence>MHNLLSLPASTEPPAPAEPPAPPARPTAPPPAPAPAWRIYVESMRKSGRSCTACRVGEGRRALYYLSVHGTWEWLYWEDGELFAQGPFGHLNRNDKTVHPIPQPPSGIEEIEEGIQTRYGITDLEVRPVADGLQVLYYAYSTSQNTDIWVDCKQEEVKRGEYQRTFYKITPDHRVLWEKAKPKLPLSSSTATNTEHPPQSPAASLNKMTQQFWIPSELSGGGRQLVQRMKNNTDGTEYWENPLGQIFYQGAANDDFFSVNADGTRELMEFPPNLESSDGDWPMVNAAAFGEDDNEENLDFGSHLRRIFGDVEEDTPPTLQAAPTSQSSIASAVTIKGKGKARATQGDKGGLSTPFSFLFVDNGTLNQPPQTQPKGTSLFGSMFSRKTATTSTPADMGTVATTSTPATRVSHIPIRASVTSSQKGSGQSKKSVAEHLGSTSSIGSRRSARIGTDTVEKMKSITQLDMEVDKEVKRVKVQDKAKDKAKTKK</sequence>
<proteinExistence type="predicted"/>
<keyword evidence="3" id="KW-1185">Reference proteome</keyword>
<name>A0ABR2ZB23_9AGAR</name>
<protein>
    <submittedName>
        <fullName evidence="2">Uncharacterized protein</fullName>
    </submittedName>
</protein>
<evidence type="ECO:0000313" key="2">
    <source>
        <dbReference type="EMBL" id="KAL0057993.1"/>
    </source>
</evidence>
<evidence type="ECO:0000256" key="1">
    <source>
        <dbReference type="SAM" id="MobiDB-lite"/>
    </source>
</evidence>
<dbReference type="Proteomes" id="UP001437256">
    <property type="component" value="Unassembled WGS sequence"/>
</dbReference>
<feature type="compositionally biased region" description="Low complexity" evidence="1">
    <location>
        <begin position="420"/>
        <end position="430"/>
    </location>
</feature>
<feature type="region of interest" description="Disordered" evidence="1">
    <location>
        <begin position="185"/>
        <end position="204"/>
    </location>
</feature>
<reference evidence="2 3" key="1">
    <citation type="submission" date="2024-05" db="EMBL/GenBank/DDBJ databases">
        <title>A draft genome resource for the thread blight pathogen Marasmius tenuissimus strain MS-2.</title>
        <authorList>
            <person name="Yulfo-Soto G.E."/>
            <person name="Baruah I.K."/>
            <person name="Amoako-Attah I."/>
            <person name="Bukari Y."/>
            <person name="Meinhardt L.W."/>
            <person name="Bailey B.A."/>
            <person name="Cohen S.P."/>
        </authorList>
    </citation>
    <scope>NUCLEOTIDE SEQUENCE [LARGE SCALE GENOMIC DNA]</scope>
    <source>
        <strain evidence="2 3">MS-2</strain>
    </source>
</reference>
<evidence type="ECO:0000313" key="3">
    <source>
        <dbReference type="Proteomes" id="UP001437256"/>
    </source>
</evidence>
<feature type="region of interest" description="Disordered" evidence="1">
    <location>
        <begin position="417"/>
        <end position="452"/>
    </location>
</feature>
<feature type="compositionally biased region" description="Low complexity" evidence="1">
    <location>
        <begin position="437"/>
        <end position="452"/>
    </location>
</feature>
<accession>A0ABR2ZB23</accession>
<organism evidence="2 3">
    <name type="scientific">Marasmius tenuissimus</name>
    <dbReference type="NCBI Taxonomy" id="585030"/>
    <lineage>
        <taxon>Eukaryota</taxon>
        <taxon>Fungi</taxon>
        <taxon>Dikarya</taxon>
        <taxon>Basidiomycota</taxon>
        <taxon>Agaricomycotina</taxon>
        <taxon>Agaricomycetes</taxon>
        <taxon>Agaricomycetidae</taxon>
        <taxon>Agaricales</taxon>
        <taxon>Marasmiineae</taxon>
        <taxon>Marasmiaceae</taxon>
        <taxon>Marasmius</taxon>
    </lineage>
</organism>
<feature type="compositionally biased region" description="Pro residues" evidence="1">
    <location>
        <begin position="11"/>
        <end position="33"/>
    </location>
</feature>
<feature type="compositionally biased region" description="Polar residues" evidence="1">
    <location>
        <begin position="186"/>
        <end position="204"/>
    </location>
</feature>